<protein>
    <recommendedName>
        <fullName evidence="1">MobA-like NTP transferase domain-containing protein</fullName>
    </recommendedName>
</protein>
<sequence>MIGAVILGAGESKRMGTQKLLLEIKGKPMLEWVISSLREVVDEIVVVLGHRPEEILPLLERLGVKWTVNVNYLDGMVTSVKEGLKSVKDCDAVFVALGDQPLIEVSFLKKAIAAWKNGAKIVCPIFRGKKGHPVLFDKSLFEEILALGKDQFLRDVIHRHKGELETIEAGEWAITDIDTPESLEAFKRKF</sequence>
<dbReference type="SUPFAM" id="SSF53448">
    <property type="entry name" value="Nucleotide-diphospho-sugar transferases"/>
    <property type="match status" value="1"/>
</dbReference>
<proteinExistence type="predicted"/>
<evidence type="ECO:0000313" key="3">
    <source>
        <dbReference type="Proteomes" id="UP000074294"/>
    </source>
</evidence>
<dbReference type="GO" id="GO:0016779">
    <property type="term" value="F:nucleotidyltransferase activity"/>
    <property type="evidence" value="ECO:0007669"/>
    <property type="project" value="UniProtKB-ARBA"/>
</dbReference>
<dbReference type="STRING" id="1776334.APZ16_02820"/>
<dbReference type="CDD" id="cd04182">
    <property type="entry name" value="GT_2_like_f"/>
    <property type="match status" value="1"/>
</dbReference>
<dbReference type="Gene3D" id="3.90.550.10">
    <property type="entry name" value="Spore Coat Polysaccharide Biosynthesis Protein SpsA, Chain A"/>
    <property type="match status" value="1"/>
</dbReference>
<comment type="caution">
    <text evidence="2">The sequence shown here is derived from an EMBL/GenBank/DDBJ whole genome shotgun (WGS) entry which is preliminary data.</text>
</comment>
<accession>A0A147K0K5</accession>
<evidence type="ECO:0000259" key="1">
    <source>
        <dbReference type="Pfam" id="PF12804"/>
    </source>
</evidence>
<dbReference type="AlphaFoldDB" id="A0A147K0K5"/>
<feature type="domain" description="MobA-like NTP transferase" evidence="1">
    <location>
        <begin position="4"/>
        <end position="160"/>
    </location>
</feature>
<dbReference type="Pfam" id="PF12804">
    <property type="entry name" value="NTP_transf_3"/>
    <property type="match status" value="1"/>
</dbReference>
<dbReference type="PANTHER" id="PTHR43777">
    <property type="entry name" value="MOLYBDENUM COFACTOR CYTIDYLYLTRANSFERASE"/>
    <property type="match status" value="1"/>
</dbReference>
<reference evidence="2 3" key="1">
    <citation type="journal article" date="2016" name="Nat. Microbiol.">
        <title>Genomic inference of the metabolism of cosmopolitan subsurface Archaea, Hadesarchaea.</title>
        <authorList>
            <person name="Baker B.J."/>
            <person name="Saw J.H."/>
            <person name="Lind A.E."/>
            <person name="Lazar C.S."/>
            <person name="Hinrichs K.-U."/>
            <person name="Teske A.P."/>
            <person name="Ettema T.J."/>
        </authorList>
    </citation>
    <scope>NUCLEOTIDE SEQUENCE [LARGE SCALE GENOMIC DNA]</scope>
</reference>
<dbReference type="PANTHER" id="PTHR43777:SF1">
    <property type="entry name" value="MOLYBDENUM COFACTOR CYTIDYLYLTRANSFERASE"/>
    <property type="match status" value="1"/>
</dbReference>
<gene>
    <name evidence="2" type="ORF">APZ16_02820</name>
</gene>
<evidence type="ECO:0000313" key="2">
    <source>
        <dbReference type="EMBL" id="KUO42385.1"/>
    </source>
</evidence>
<organism evidence="2 3">
    <name type="scientific">Hadarchaeum yellowstonense</name>
    <dbReference type="NCBI Taxonomy" id="1776334"/>
    <lineage>
        <taxon>Archaea</taxon>
        <taxon>Methanobacteriati</taxon>
        <taxon>Candidatus Hadarchaeota</taxon>
        <taxon>Candidatus Hadarchaeia</taxon>
        <taxon>Candidatus Hadarchaeales</taxon>
        <taxon>Candidatus Hadarchaeaceae</taxon>
        <taxon>Candidatus Hadarchaeum</taxon>
    </lineage>
</organism>
<dbReference type="InterPro" id="IPR029044">
    <property type="entry name" value="Nucleotide-diphossugar_trans"/>
</dbReference>
<dbReference type="Proteomes" id="UP000074294">
    <property type="component" value="Unassembled WGS sequence"/>
</dbReference>
<name>A0A147K0K5_HADYE</name>
<dbReference type="EMBL" id="LQMQ01000007">
    <property type="protein sequence ID" value="KUO42385.1"/>
    <property type="molecule type" value="Genomic_DNA"/>
</dbReference>
<dbReference type="InterPro" id="IPR025877">
    <property type="entry name" value="MobA-like_NTP_Trfase"/>
</dbReference>